<accession>A0A8H5BQ11</accession>
<proteinExistence type="predicted"/>
<evidence type="ECO:0000313" key="2">
    <source>
        <dbReference type="Proteomes" id="UP000567179"/>
    </source>
</evidence>
<dbReference type="Proteomes" id="UP000567179">
    <property type="component" value="Unassembled WGS sequence"/>
</dbReference>
<dbReference type="OrthoDB" id="3057274at2759"/>
<keyword evidence="2" id="KW-1185">Reference proteome</keyword>
<reference evidence="1 2" key="1">
    <citation type="journal article" date="2020" name="ISME J.">
        <title>Uncovering the hidden diversity of litter-decomposition mechanisms in mushroom-forming fungi.</title>
        <authorList>
            <person name="Floudas D."/>
            <person name="Bentzer J."/>
            <person name="Ahren D."/>
            <person name="Johansson T."/>
            <person name="Persson P."/>
            <person name="Tunlid A."/>
        </authorList>
    </citation>
    <scope>NUCLEOTIDE SEQUENCE [LARGE SCALE GENOMIC DNA]</scope>
    <source>
        <strain evidence="1 2">CBS 101986</strain>
    </source>
</reference>
<dbReference type="AlphaFoldDB" id="A0A8H5BQ11"/>
<sequence>MISGILVSEDAQTGVLSTMRDRFTTQSLFGTLGFVEHSLCVGHMVTIFPLCYIRYSGLCCTTCFDSFLGVYPHLLEHGDSSPVGHHQDVSQQSNLLSRVPIMDPLSATLAVISLATAVKDMVELGQKIHESFAKVSSNFQKAQRVAEDIKEMVEEIKVFCEDHKDALDNMKDFRLALLGLLAKFQSFEESVLPLLPKTGGRRLDRLTRAWDTWRNNNNVEERILDLQSDIVKVMRRHMMKSVMRAEVRLETIHQETSRGLEVLQVVQRNVSAIAAITVPHYSYEFSGTANDAFTDNIIMFAKSTPSTSAPMLRTPNVITEEVMTTAYIKLQINSIAILVEKMSMLPTSVSDSIAPFQLASMLEHASMNITHLRHHVVRQVTTIRDLLNISSIHVISIQDGARALNELSAGLKALGMVPESILVGTWAITLARLLFYTSGKNPDCAAILALYLLNQSIGYYCSDNNTQSLQAIEEAHAITQNLRNQDSGKVHFQELYSGVLLQYAQLVNNEQSIKMSVEATQVLEDILNIRPFTQLTLHEKTEMVVQTRSALVGHLAFLVSPITAVHSYALALRTLGTYLLVDGRCHHESALDLARHAIAMHRKMVSLYGHEHKVALAFALSSLVCDGIANHIPAGELVDMADECVQLLRELAEKNPPYYAQTLVSTMWVKAVTLQNLGRDTEAIATWEEVANIASQIIQDSALYAQALGNLSDQFRRLKRHDDAVRTGTLAITTYHEAAETRAGRYFYLSRDLQQLHRYKESVEAARTSVMLYRQLAMSKPSSGPWMGDLTEGLADLAHCLAASGDYSAALIAWIESVSIPENLVHTHASQSSDAIDRYCAALDIYEYISLILKDDKECLKVCSTTAQCFLQLLEIYPQNKDITQSLLRAEFYNAYNMLRVGRLQDAEQYISNWLDKRSSKPEAISGPTNATWHAEMVRLKADALDAQGCTKQALLVIQDICVEVSVSICQPTSPVIMDLLHHEARLRVSLGDGGEALQVAEGALQRARDNKSESIIDCLVWSLHGVAFTALLLHHYHRAFEAAQEGCDILARPEGSEFDRNSEYRSFIRPSLFAILSAAEANLGKCHTALKYANRAVGLSLEIGDNKLHISITAAQRSYMETRGNLANILLATGDTAHALQICEERSVYFSKRVGTQMGEYRELAPILRMLGILCCSEGCHEEGNTAAKELSRIMKMLGSTFPSLQEQVKIRLRHQAQVPILKVLELMSQQLDCGHQTEVALLATV</sequence>
<protein>
    <submittedName>
        <fullName evidence="1">Uncharacterized protein</fullName>
    </submittedName>
</protein>
<organism evidence="1 2">
    <name type="scientific">Psilocybe cf. subviscida</name>
    <dbReference type="NCBI Taxonomy" id="2480587"/>
    <lineage>
        <taxon>Eukaryota</taxon>
        <taxon>Fungi</taxon>
        <taxon>Dikarya</taxon>
        <taxon>Basidiomycota</taxon>
        <taxon>Agaricomycotina</taxon>
        <taxon>Agaricomycetes</taxon>
        <taxon>Agaricomycetidae</taxon>
        <taxon>Agaricales</taxon>
        <taxon>Agaricineae</taxon>
        <taxon>Strophariaceae</taxon>
        <taxon>Psilocybe</taxon>
    </lineage>
</organism>
<dbReference type="Gene3D" id="1.25.40.10">
    <property type="entry name" value="Tetratricopeptide repeat domain"/>
    <property type="match status" value="3"/>
</dbReference>
<dbReference type="SUPFAM" id="SSF48452">
    <property type="entry name" value="TPR-like"/>
    <property type="match status" value="2"/>
</dbReference>
<dbReference type="EMBL" id="JAACJJ010000014">
    <property type="protein sequence ID" value="KAF5327255.1"/>
    <property type="molecule type" value="Genomic_DNA"/>
</dbReference>
<name>A0A8H5BQ11_9AGAR</name>
<gene>
    <name evidence="1" type="ORF">D9619_004588</name>
</gene>
<comment type="caution">
    <text evidence="1">The sequence shown here is derived from an EMBL/GenBank/DDBJ whole genome shotgun (WGS) entry which is preliminary data.</text>
</comment>
<dbReference type="InterPro" id="IPR011990">
    <property type="entry name" value="TPR-like_helical_dom_sf"/>
</dbReference>
<evidence type="ECO:0000313" key="1">
    <source>
        <dbReference type="EMBL" id="KAF5327255.1"/>
    </source>
</evidence>